<dbReference type="GO" id="GO:0031460">
    <property type="term" value="P:glycine betaine transport"/>
    <property type="evidence" value="ECO:0007669"/>
    <property type="project" value="UniProtKB-ARBA"/>
</dbReference>
<dbReference type="InterPro" id="IPR035906">
    <property type="entry name" value="MetI-like_sf"/>
</dbReference>
<proteinExistence type="inferred from homology"/>
<protein>
    <submittedName>
        <fullName evidence="9">Glycine/betaine ABC transporter</fullName>
    </submittedName>
</protein>
<dbReference type="RefSeq" id="WP_062766711.1">
    <property type="nucleotide sequence ID" value="NZ_CP121045.1"/>
</dbReference>
<dbReference type="SUPFAM" id="SSF161098">
    <property type="entry name" value="MetI-like"/>
    <property type="match status" value="1"/>
</dbReference>
<comment type="similarity">
    <text evidence="7">Belongs to the binding-protein-dependent transport system permease family.</text>
</comment>
<dbReference type="FunFam" id="1.10.3720.10:FF:000001">
    <property type="entry name" value="Glycine betaine ABC transporter, permease"/>
    <property type="match status" value="1"/>
</dbReference>
<dbReference type="GeneID" id="97242714"/>
<dbReference type="AlphaFoldDB" id="A0A162KGA0"/>
<dbReference type="Proteomes" id="UP000075787">
    <property type="component" value="Unassembled WGS sequence"/>
</dbReference>
<keyword evidence="3" id="KW-1003">Cell membrane</keyword>
<evidence type="ECO:0000313" key="10">
    <source>
        <dbReference type="Proteomes" id="UP000075787"/>
    </source>
</evidence>
<comment type="caution">
    <text evidence="9">The sequence shown here is derived from an EMBL/GenBank/DDBJ whole genome shotgun (WGS) entry which is preliminary data.</text>
</comment>
<feature type="domain" description="ABC transmembrane type-1" evidence="8">
    <location>
        <begin position="91"/>
        <end position="270"/>
    </location>
</feature>
<keyword evidence="6 7" id="KW-0472">Membrane</keyword>
<feature type="transmembrane region" description="Helical" evidence="7">
    <location>
        <begin position="94"/>
        <end position="117"/>
    </location>
</feature>
<organism evidence="9 10">
    <name type="scientific">Tistrella mobilis</name>
    <dbReference type="NCBI Taxonomy" id="171437"/>
    <lineage>
        <taxon>Bacteria</taxon>
        <taxon>Pseudomonadati</taxon>
        <taxon>Pseudomonadota</taxon>
        <taxon>Alphaproteobacteria</taxon>
        <taxon>Geminicoccales</taxon>
        <taxon>Geminicoccaceae</taxon>
        <taxon>Tistrella</taxon>
    </lineage>
</organism>
<keyword evidence="2 7" id="KW-0813">Transport</keyword>
<dbReference type="Pfam" id="PF00528">
    <property type="entry name" value="BPD_transp_1"/>
    <property type="match status" value="1"/>
</dbReference>
<gene>
    <name evidence="9" type="ORF">AUP44_09800</name>
</gene>
<feature type="transmembrane region" description="Helical" evidence="7">
    <location>
        <begin position="42"/>
        <end position="64"/>
    </location>
</feature>
<accession>A0A162KGA0</accession>
<keyword evidence="4 7" id="KW-0812">Transmembrane</keyword>
<feature type="transmembrane region" description="Helical" evidence="7">
    <location>
        <begin position="138"/>
        <end position="163"/>
    </location>
</feature>
<evidence type="ECO:0000256" key="1">
    <source>
        <dbReference type="ARBA" id="ARBA00004651"/>
    </source>
</evidence>
<evidence type="ECO:0000313" key="9">
    <source>
        <dbReference type="EMBL" id="KYO51205.1"/>
    </source>
</evidence>
<evidence type="ECO:0000256" key="4">
    <source>
        <dbReference type="ARBA" id="ARBA00022692"/>
    </source>
</evidence>
<keyword evidence="5 7" id="KW-1133">Transmembrane helix</keyword>
<evidence type="ECO:0000256" key="5">
    <source>
        <dbReference type="ARBA" id="ARBA00022989"/>
    </source>
</evidence>
<dbReference type="GO" id="GO:0015226">
    <property type="term" value="F:carnitine transmembrane transporter activity"/>
    <property type="evidence" value="ECO:0007669"/>
    <property type="project" value="TreeGrafter"/>
</dbReference>
<dbReference type="GO" id="GO:0043190">
    <property type="term" value="C:ATP-binding cassette (ABC) transporter complex"/>
    <property type="evidence" value="ECO:0007669"/>
    <property type="project" value="TreeGrafter"/>
</dbReference>
<reference evidence="9 10" key="1">
    <citation type="submission" date="2015-12" db="EMBL/GenBank/DDBJ databases">
        <title>Genome sequence of Tistrella mobilis MCCC 1A02139.</title>
        <authorList>
            <person name="Lu L."/>
            <person name="Lai Q."/>
            <person name="Shao Z."/>
            <person name="Qian P."/>
        </authorList>
    </citation>
    <scope>NUCLEOTIDE SEQUENCE [LARGE SCALE GENOMIC DNA]</scope>
    <source>
        <strain evidence="9 10">MCCC 1A02139</strain>
    </source>
</reference>
<dbReference type="InterPro" id="IPR000515">
    <property type="entry name" value="MetI-like"/>
</dbReference>
<dbReference type="Gene3D" id="1.10.3720.10">
    <property type="entry name" value="MetI-like"/>
    <property type="match status" value="1"/>
</dbReference>
<name>A0A162KGA0_9PROT</name>
<dbReference type="EMBL" id="LPZR01000180">
    <property type="protein sequence ID" value="KYO51205.1"/>
    <property type="molecule type" value="Genomic_DNA"/>
</dbReference>
<feature type="transmembrane region" description="Helical" evidence="7">
    <location>
        <begin position="249"/>
        <end position="266"/>
    </location>
</feature>
<evidence type="ECO:0000256" key="6">
    <source>
        <dbReference type="ARBA" id="ARBA00023136"/>
    </source>
</evidence>
<evidence type="ECO:0000256" key="3">
    <source>
        <dbReference type="ARBA" id="ARBA00022475"/>
    </source>
</evidence>
<dbReference type="PANTHER" id="PTHR47737">
    <property type="entry name" value="GLYCINE BETAINE/PROLINE BETAINE TRANSPORT SYSTEM PERMEASE PROTEIN PROW"/>
    <property type="match status" value="1"/>
</dbReference>
<evidence type="ECO:0000256" key="2">
    <source>
        <dbReference type="ARBA" id="ARBA00022448"/>
    </source>
</evidence>
<dbReference type="PANTHER" id="PTHR47737:SF1">
    <property type="entry name" value="GLYCINE BETAINE_PROLINE BETAINE TRANSPORT SYSTEM PERMEASE PROTEIN PROW"/>
    <property type="match status" value="1"/>
</dbReference>
<dbReference type="PROSITE" id="PS50928">
    <property type="entry name" value="ABC_TM1"/>
    <property type="match status" value="1"/>
</dbReference>
<dbReference type="GO" id="GO:0005275">
    <property type="term" value="F:amine transmembrane transporter activity"/>
    <property type="evidence" value="ECO:0007669"/>
    <property type="project" value="TreeGrafter"/>
</dbReference>
<evidence type="ECO:0000259" key="8">
    <source>
        <dbReference type="PROSITE" id="PS50928"/>
    </source>
</evidence>
<dbReference type="CDD" id="cd06261">
    <property type="entry name" value="TM_PBP2"/>
    <property type="match status" value="1"/>
</dbReference>
<dbReference type="OrthoDB" id="9815258at2"/>
<feature type="transmembrane region" description="Helical" evidence="7">
    <location>
        <begin position="71"/>
        <end position="88"/>
    </location>
</feature>
<feature type="transmembrane region" description="Helical" evidence="7">
    <location>
        <begin position="218"/>
        <end position="237"/>
    </location>
</feature>
<evidence type="ECO:0000256" key="7">
    <source>
        <dbReference type="RuleBase" id="RU363032"/>
    </source>
</evidence>
<sequence length="281" mass="29605">MNDLGFTLPIGDGVEAVVDFLLDNFSPAFDAIADVVETVVSAFASVLAFIPWWLMVIALTGIALWRVSRGFAVFVLVALLALVGMDLWDATMRSLSLVIASTLLSLAIGLPLGIAAARSDKVETAIRPVLDLMQTMPPFVYLIPAVMFFGLGQVPGAIATVIFSMPPAVRLTNLGIRQVPAEMVEAGRAFGCSGGQLLVKVQLPSALPSIMAGVNQTIMLALSMVVIASMIGAGGLGNEVLRGIQRLDIGLGFEAGLGVVVLAIVLDRLTQSFGRSRGRKR</sequence>
<dbReference type="GO" id="GO:0015871">
    <property type="term" value="P:choline transport"/>
    <property type="evidence" value="ECO:0007669"/>
    <property type="project" value="TreeGrafter"/>
</dbReference>
<comment type="subcellular location">
    <subcellularLocation>
        <location evidence="1 7">Cell membrane</location>
        <topology evidence="1 7">Multi-pass membrane protein</topology>
    </subcellularLocation>
</comment>